<dbReference type="AlphaFoldDB" id="A0A9D9J010"/>
<dbReference type="PANTHER" id="PTHR35532">
    <property type="entry name" value="SIMILAR TO POLYHYDROXYALKANOATE DEPOLYMERASE"/>
    <property type="match status" value="1"/>
</dbReference>
<dbReference type="InterPro" id="IPR038765">
    <property type="entry name" value="Papain-like_cys_pep_sf"/>
</dbReference>
<protein>
    <submittedName>
        <fullName evidence="3">Transglutaminase domain-containing protein</fullName>
    </submittedName>
</protein>
<dbReference type="Gene3D" id="3.10.620.30">
    <property type="match status" value="1"/>
</dbReference>
<dbReference type="Pfam" id="PF01841">
    <property type="entry name" value="Transglut_core"/>
    <property type="match status" value="1"/>
</dbReference>
<feature type="signal peptide" evidence="1">
    <location>
        <begin position="1"/>
        <end position="18"/>
    </location>
</feature>
<proteinExistence type="predicted"/>
<evidence type="ECO:0000313" key="4">
    <source>
        <dbReference type="Proteomes" id="UP000823772"/>
    </source>
</evidence>
<feature type="chain" id="PRO_5038846999" evidence="1">
    <location>
        <begin position="19"/>
        <end position="877"/>
    </location>
</feature>
<dbReference type="EMBL" id="JADILY010000097">
    <property type="protein sequence ID" value="MBO8481797.1"/>
    <property type="molecule type" value="Genomic_DNA"/>
</dbReference>
<dbReference type="Gene3D" id="2.60.40.1120">
    <property type="entry name" value="Carboxypeptidase-like, regulatory domain"/>
    <property type="match status" value="1"/>
</dbReference>
<dbReference type="PANTHER" id="PTHR35532:SF5">
    <property type="entry name" value="CARBOHYDRATE-BINDING DOMAIN-CONTAINING PROTEIN"/>
    <property type="match status" value="1"/>
</dbReference>
<name>A0A9D9J010_9BACT</name>
<reference evidence="3" key="2">
    <citation type="journal article" date="2021" name="PeerJ">
        <title>Extensive microbial diversity within the chicken gut microbiome revealed by metagenomics and culture.</title>
        <authorList>
            <person name="Gilroy R."/>
            <person name="Ravi A."/>
            <person name="Getino M."/>
            <person name="Pursley I."/>
            <person name="Horton D.L."/>
            <person name="Alikhan N.F."/>
            <person name="Baker D."/>
            <person name="Gharbi K."/>
            <person name="Hall N."/>
            <person name="Watson M."/>
            <person name="Adriaenssens E.M."/>
            <person name="Foster-Nyarko E."/>
            <person name="Jarju S."/>
            <person name="Secka A."/>
            <person name="Antonio M."/>
            <person name="Oren A."/>
            <person name="Chaudhuri R.R."/>
            <person name="La Ragione R."/>
            <person name="Hildebrand F."/>
            <person name="Pallen M.J."/>
        </authorList>
    </citation>
    <scope>NUCLEOTIDE SEQUENCE</scope>
    <source>
        <strain evidence="3">B3-2255</strain>
    </source>
</reference>
<dbReference type="Proteomes" id="UP000823772">
    <property type="component" value="Unassembled WGS sequence"/>
</dbReference>
<gene>
    <name evidence="3" type="ORF">IAC87_04545</name>
</gene>
<organism evidence="3 4">
    <name type="scientific">Candidatus Merdivivens faecigallinarum</name>
    <dbReference type="NCBI Taxonomy" id="2840871"/>
    <lineage>
        <taxon>Bacteria</taxon>
        <taxon>Pseudomonadati</taxon>
        <taxon>Bacteroidota</taxon>
        <taxon>Bacteroidia</taxon>
        <taxon>Bacteroidales</taxon>
        <taxon>Muribaculaceae</taxon>
        <taxon>Muribaculaceae incertae sedis</taxon>
        <taxon>Candidatus Merdivivens</taxon>
    </lineage>
</organism>
<evidence type="ECO:0000256" key="1">
    <source>
        <dbReference type="SAM" id="SignalP"/>
    </source>
</evidence>
<accession>A0A9D9J010</accession>
<dbReference type="SMART" id="SM00460">
    <property type="entry name" value="TGc"/>
    <property type="match status" value="1"/>
</dbReference>
<comment type="caution">
    <text evidence="3">The sequence shown here is derived from an EMBL/GenBank/DDBJ whole genome shotgun (WGS) entry which is preliminary data.</text>
</comment>
<keyword evidence="1" id="KW-0732">Signal</keyword>
<dbReference type="PROSITE" id="PS51257">
    <property type="entry name" value="PROKAR_LIPOPROTEIN"/>
    <property type="match status" value="1"/>
</dbReference>
<dbReference type="SUPFAM" id="SSF54001">
    <property type="entry name" value="Cysteine proteinases"/>
    <property type="match status" value="1"/>
</dbReference>
<evidence type="ECO:0000313" key="3">
    <source>
        <dbReference type="EMBL" id="MBO8481797.1"/>
    </source>
</evidence>
<sequence length="877" mass="98955">MKNFLVSAMIFVSLTAMVSCGDHFINDTDYRKQVEKDFTAKREALDCQEAFGIFRTPLATDEREALKFLYAYMPIGDILNHDGKYYLENYRLTKEALAEMPWGKTIPEREIRHFILPVRVNNENLDTSRAVFFNELKDRVKGMSMYDAVLEVNHWCHEKAIYMPSDSRTSSPLATVMTAYGRCGEESTLLVAALRSVAIPARQVYTPRWAHTDDNHAWVEAWVDGEWYFLGACEPEPVLDLGWFNAPASRGMLMHTNVFGRYDGPEDVMRRTPMYTEINVIENYAPAPAEVKVNVVETDGTPASGARVEYKLYNYAEFYTVASKTADDEGRSSLTAGRGDLMVLASKDGKFGLTKVSFGKDSTVTITLDKAEGDRIEHMSFEIVPPAENANIPEVTPEQRAENDRRMAYEDSIRNAYTATFFTKKSAEDFAAKYVLSPERTVPLLIGARGNFEAVSRFLGDATKNGLGTRALELLEVIAEKDLRDTPYEVLADHLYNTDKNADARTVLNPRVTTELLYPYREYLQDNISVSDASIFRKDPSKLVEWCRDSLKLLDTISMRYVQVNPERVWDYRIADKESRKVFFVSAARSLGIPAWVDEVTGGVKYMLSDSTVMDVDFDAQEQTVLPTGTLKLDFSPIPMLDNPKYYTHFTISKYDNGSFRLLSYPESATWADFKDGAELECGYYMLVSGSRMAQGNVLTDVEFFTINEGETTETELKVREDPNQFRVIGSFNSEAKFKTLEGEETSVLLTTGRGYFIVGVIDYGHEPTNHALKDIIAAAEGLEEWGRPIVLLFASQSDYERFNKENFEGLPSTVHFGIDADGSVRAMMAENMKAENGGRLPMFVLADTFNRVVFFSQGYTIGLGDQLMKVVKGIQE</sequence>
<evidence type="ECO:0000259" key="2">
    <source>
        <dbReference type="SMART" id="SM00460"/>
    </source>
</evidence>
<dbReference type="InterPro" id="IPR002931">
    <property type="entry name" value="Transglutaminase-like"/>
</dbReference>
<feature type="domain" description="Transglutaminase-like" evidence="2">
    <location>
        <begin position="175"/>
        <end position="234"/>
    </location>
</feature>
<reference evidence="3" key="1">
    <citation type="submission" date="2020-10" db="EMBL/GenBank/DDBJ databases">
        <authorList>
            <person name="Gilroy R."/>
        </authorList>
    </citation>
    <scope>NUCLEOTIDE SEQUENCE</scope>
    <source>
        <strain evidence="3">B3-2255</strain>
    </source>
</reference>